<dbReference type="InterPro" id="IPR001680">
    <property type="entry name" value="WD40_rpt"/>
</dbReference>
<dbReference type="InterPro" id="IPR020472">
    <property type="entry name" value="WD40_PAC1"/>
</dbReference>
<keyword evidence="1 3" id="KW-0853">WD repeat</keyword>
<evidence type="ECO:0000256" key="2">
    <source>
        <dbReference type="ARBA" id="ARBA00022737"/>
    </source>
</evidence>
<dbReference type="PRINTS" id="PR00320">
    <property type="entry name" value="GPROTEINBRPT"/>
</dbReference>
<evidence type="ECO:0000313" key="6">
    <source>
        <dbReference type="Proteomes" id="UP000822688"/>
    </source>
</evidence>
<evidence type="ECO:0000256" key="1">
    <source>
        <dbReference type="ARBA" id="ARBA00022574"/>
    </source>
</evidence>
<dbReference type="SUPFAM" id="SSF50978">
    <property type="entry name" value="WD40 repeat-like"/>
    <property type="match status" value="1"/>
</dbReference>
<dbReference type="Proteomes" id="UP000822688">
    <property type="component" value="Chromosome 6"/>
</dbReference>
<organism evidence="5 6">
    <name type="scientific">Ceratodon purpureus</name>
    <name type="common">Fire moss</name>
    <name type="synonym">Dicranum purpureum</name>
    <dbReference type="NCBI Taxonomy" id="3225"/>
    <lineage>
        <taxon>Eukaryota</taxon>
        <taxon>Viridiplantae</taxon>
        <taxon>Streptophyta</taxon>
        <taxon>Embryophyta</taxon>
        <taxon>Bryophyta</taxon>
        <taxon>Bryophytina</taxon>
        <taxon>Bryopsida</taxon>
        <taxon>Dicranidae</taxon>
        <taxon>Pseudoditrichales</taxon>
        <taxon>Ditrichaceae</taxon>
        <taxon>Ceratodon</taxon>
    </lineage>
</organism>
<feature type="repeat" description="WD" evidence="3">
    <location>
        <begin position="202"/>
        <end position="234"/>
    </location>
</feature>
<feature type="repeat" description="WD" evidence="3">
    <location>
        <begin position="254"/>
        <end position="295"/>
    </location>
</feature>
<name>A0A8T0HJA2_CERPU</name>
<dbReference type="PROSITE" id="PS50294">
    <property type="entry name" value="WD_REPEATS_REGION"/>
    <property type="match status" value="3"/>
</dbReference>
<dbReference type="InterPro" id="IPR015943">
    <property type="entry name" value="WD40/YVTN_repeat-like_dom_sf"/>
</dbReference>
<dbReference type="InterPro" id="IPR045182">
    <property type="entry name" value="JINGUBANG-like"/>
</dbReference>
<reference evidence="5 6" key="1">
    <citation type="submission" date="2020-06" db="EMBL/GenBank/DDBJ databases">
        <title>WGS assembly of Ceratodon purpureus strain R40.</title>
        <authorList>
            <person name="Carey S.B."/>
            <person name="Jenkins J."/>
            <person name="Shu S."/>
            <person name="Lovell J.T."/>
            <person name="Sreedasyam A."/>
            <person name="Maumus F."/>
            <person name="Tiley G.P."/>
            <person name="Fernandez-Pozo N."/>
            <person name="Barry K."/>
            <person name="Chen C."/>
            <person name="Wang M."/>
            <person name="Lipzen A."/>
            <person name="Daum C."/>
            <person name="Saski C.A."/>
            <person name="Payton A.C."/>
            <person name="Mcbreen J.C."/>
            <person name="Conrad R.E."/>
            <person name="Kollar L.M."/>
            <person name="Olsson S."/>
            <person name="Huttunen S."/>
            <person name="Landis J.B."/>
            <person name="Wickett N.J."/>
            <person name="Johnson M.G."/>
            <person name="Rensing S.A."/>
            <person name="Grimwood J."/>
            <person name="Schmutz J."/>
            <person name="Mcdaniel S.F."/>
        </authorList>
    </citation>
    <scope>NUCLEOTIDE SEQUENCE [LARGE SCALE GENOMIC DNA]</scope>
    <source>
        <strain evidence="5 6">R40</strain>
    </source>
</reference>
<dbReference type="EMBL" id="CM026427">
    <property type="protein sequence ID" value="KAG0570871.1"/>
    <property type="molecule type" value="Genomic_DNA"/>
</dbReference>
<proteinExistence type="predicted"/>
<feature type="repeat" description="WD" evidence="3">
    <location>
        <begin position="347"/>
        <end position="381"/>
    </location>
</feature>
<keyword evidence="2" id="KW-0677">Repeat</keyword>
<sequence>MGFLHLQKQESLDSQTSRSSLEETSTSYRYSKERCASNSQGAHKCLAILHGQGDLNVTALALSRGFLYAGSDHGEIRAWGHPAMQEGTKFGGGEGAVKCLVVVGNKVISAHQDHKIRVWRPSKSHPQEHRLVKILPSKDLIPNLVPTKSFSPVRQQHQSLWNGDHRDSISSLAVGNGVLYSGSWDKSIKVWRLSDFRCVESLDEHMDAVNALAVDKHNDLLYSGSGDTTIKVFQKLPDSPDDKHPLPRHALVATLNAKSPVNALALSADGSFLYSGQSDRTVTVWKMGSNEDGKREWSTVGFLRGHRLSVLCLRAFGNGLVVSGSADKTIRVWRRGEDGAHSCVAVMAGHSGPVKSLWVLSDMAMGAMVYSGSMDGDVRIWWLPEDERDCLSSDEGFSDGPVVLNWRSD</sequence>
<dbReference type="InterPro" id="IPR036322">
    <property type="entry name" value="WD40_repeat_dom_sf"/>
</dbReference>
<feature type="compositionally biased region" description="Low complexity" evidence="4">
    <location>
        <begin position="14"/>
        <end position="25"/>
    </location>
</feature>
<dbReference type="CDD" id="cd00200">
    <property type="entry name" value="WD40"/>
    <property type="match status" value="1"/>
</dbReference>
<dbReference type="Gene3D" id="2.130.10.10">
    <property type="entry name" value="YVTN repeat-like/Quinoprotein amine dehydrogenase"/>
    <property type="match status" value="3"/>
</dbReference>
<dbReference type="SMART" id="SM00320">
    <property type="entry name" value="WD40"/>
    <property type="match status" value="7"/>
</dbReference>
<comment type="caution">
    <text evidence="5">The sequence shown here is derived from an EMBL/GenBank/DDBJ whole genome shotgun (WGS) entry which is preliminary data.</text>
</comment>
<evidence type="ECO:0000256" key="3">
    <source>
        <dbReference type="PROSITE-ProRule" id="PRU00221"/>
    </source>
</evidence>
<dbReference type="AlphaFoldDB" id="A0A8T0HJA2"/>
<dbReference type="PANTHER" id="PTHR22844:SF387">
    <property type="entry name" value="F3I6.5 PROTEIN"/>
    <property type="match status" value="1"/>
</dbReference>
<keyword evidence="6" id="KW-1185">Reference proteome</keyword>
<evidence type="ECO:0000256" key="4">
    <source>
        <dbReference type="SAM" id="MobiDB-lite"/>
    </source>
</evidence>
<feature type="repeat" description="WD" evidence="3">
    <location>
        <begin position="303"/>
        <end position="333"/>
    </location>
</feature>
<protein>
    <submittedName>
        <fullName evidence="5">Uncharacterized protein</fullName>
    </submittedName>
</protein>
<dbReference type="Pfam" id="PF00400">
    <property type="entry name" value="WD40"/>
    <property type="match status" value="5"/>
</dbReference>
<accession>A0A8T0HJA2</accession>
<evidence type="ECO:0000313" key="5">
    <source>
        <dbReference type="EMBL" id="KAG0570871.1"/>
    </source>
</evidence>
<dbReference type="PROSITE" id="PS50082">
    <property type="entry name" value="WD_REPEATS_2"/>
    <property type="match status" value="5"/>
</dbReference>
<dbReference type="PANTHER" id="PTHR22844">
    <property type="entry name" value="F-BOX AND WD40 DOMAIN PROTEIN"/>
    <property type="match status" value="1"/>
</dbReference>
<feature type="region of interest" description="Disordered" evidence="4">
    <location>
        <begin position="1"/>
        <end position="25"/>
    </location>
</feature>
<gene>
    <name evidence="5" type="ORF">KC19_6G193600</name>
</gene>
<feature type="repeat" description="WD" evidence="3">
    <location>
        <begin position="162"/>
        <end position="201"/>
    </location>
</feature>